<dbReference type="EMBL" id="AWUE01017123">
    <property type="protein sequence ID" value="OMO88272.1"/>
    <property type="molecule type" value="Genomic_DNA"/>
</dbReference>
<dbReference type="Proteomes" id="UP000187203">
    <property type="component" value="Unassembled WGS sequence"/>
</dbReference>
<evidence type="ECO:0000313" key="1">
    <source>
        <dbReference type="EMBL" id="OMO88272.1"/>
    </source>
</evidence>
<keyword evidence="2" id="KW-1185">Reference proteome</keyword>
<evidence type="ECO:0000313" key="2">
    <source>
        <dbReference type="Proteomes" id="UP000187203"/>
    </source>
</evidence>
<dbReference type="PANTHER" id="PTHR10492:SF90">
    <property type="entry name" value="ATP-DEPENDENT DNA HELICASE"/>
    <property type="match status" value="1"/>
</dbReference>
<name>A0A1R3J0B7_9ROSI</name>
<accession>A0A1R3J0B7</accession>
<gene>
    <name evidence="1" type="ORF">COLO4_20330</name>
</gene>
<dbReference type="OrthoDB" id="1935456at2759"/>
<dbReference type="AlphaFoldDB" id="A0A1R3J0B7"/>
<protein>
    <submittedName>
        <fullName evidence="1">Uncharacterized protein</fullName>
    </submittedName>
</protein>
<sequence>MDNRFVVAHNVDLCVRYNSHINVEICSPTAAIKYLFKYIHKGPDRARVVVEHTDSEEGNQQEDDPHSALPNVINEIKLYLDCRYVAAHEACWRLFEFDIHFRQPSVQRLLVHLPGEQKIYFHDRQSLHSVLARPDIEKTMFTEWFEMNKGSPEARTLLYIDFPTQRVWHKDDKIWTRRQQGQSVGRIISVPVQSGELFYLRLLLNVVRGPRSYEEIRTVGGVLYPTFQRACETLGLLGDDREWQEALTQSSFFASSHELRHLFVLILLQCEVSNPSQLFERNWRF</sequence>
<organism evidence="1 2">
    <name type="scientific">Corchorus olitorius</name>
    <dbReference type="NCBI Taxonomy" id="93759"/>
    <lineage>
        <taxon>Eukaryota</taxon>
        <taxon>Viridiplantae</taxon>
        <taxon>Streptophyta</taxon>
        <taxon>Embryophyta</taxon>
        <taxon>Tracheophyta</taxon>
        <taxon>Spermatophyta</taxon>
        <taxon>Magnoliopsida</taxon>
        <taxon>eudicotyledons</taxon>
        <taxon>Gunneridae</taxon>
        <taxon>Pentapetalae</taxon>
        <taxon>rosids</taxon>
        <taxon>malvids</taxon>
        <taxon>Malvales</taxon>
        <taxon>Malvaceae</taxon>
        <taxon>Grewioideae</taxon>
        <taxon>Apeibeae</taxon>
        <taxon>Corchorus</taxon>
    </lineage>
</organism>
<proteinExistence type="predicted"/>
<dbReference type="STRING" id="93759.A0A1R3J0B7"/>
<dbReference type="PANTHER" id="PTHR10492">
    <property type="match status" value="1"/>
</dbReference>
<reference evidence="2" key="1">
    <citation type="submission" date="2013-09" db="EMBL/GenBank/DDBJ databases">
        <title>Corchorus olitorius genome sequencing.</title>
        <authorList>
            <person name="Alam M."/>
            <person name="Haque M.S."/>
            <person name="Islam M.S."/>
            <person name="Emdad E.M."/>
            <person name="Islam M.M."/>
            <person name="Ahmed B."/>
            <person name="Halim A."/>
            <person name="Hossen Q.M.M."/>
            <person name="Hossain M.Z."/>
            <person name="Ahmed R."/>
            <person name="Khan M.M."/>
            <person name="Islam R."/>
            <person name="Rashid M.M."/>
            <person name="Khan S.A."/>
            <person name="Rahman M.S."/>
            <person name="Alam M."/>
            <person name="Yahiya A.S."/>
            <person name="Khan M.S."/>
            <person name="Azam M.S."/>
            <person name="Haque T."/>
            <person name="Lashkar M.Z.H."/>
            <person name="Akhand A.I."/>
            <person name="Morshed G."/>
            <person name="Roy S."/>
            <person name="Uddin K.S."/>
            <person name="Rabeya T."/>
            <person name="Hossain A.S."/>
            <person name="Chowdhury A."/>
            <person name="Snigdha A.R."/>
            <person name="Mortoza M.S."/>
            <person name="Matin S.A."/>
            <person name="Hoque S.M.E."/>
            <person name="Islam M.K."/>
            <person name="Roy D.K."/>
            <person name="Haider R."/>
            <person name="Moosa M.M."/>
            <person name="Elias S.M."/>
            <person name="Hasan A.M."/>
            <person name="Jahan S."/>
            <person name="Shafiuddin M."/>
            <person name="Mahmood N."/>
            <person name="Shommy N.S."/>
        </authorList>
    </citation>
    <scope>NUCLEOTIDE SEQUENCE [LARGE SCALE GENOMIC DNA]</scope>
    <source>
        <strain evidence="2">cv. O-4</strain>
    </source>
</reference>
<comment type="caution">
    <text evidence="1">The sequence shown here is derived from an EMBL/GenBank/DDBJ whole genome shotgun (WGS) entry which is preliminary data.</text>
</comment>